<evidence type="ECO:0000313" key="2">
    <source>
        <dbReference type="EMBL" id="PTL86189.1"/>
    </source>
</evidence>
<feature type="transmembrane region" description="Helical" evidence="1">
    <location>
        <begin position="54"/>
        <end position="77"/>
    </location>
</feature>
<keyword evidence="1" id="KW-0472">Membrane</keyword>
<accession>A0A2T4VWP4</accession>
<name>A0A2T4VWP4_9HYPH</name>
<reference evidence="3" key="1">
    <citation type="submission" date="2018-02" db="EMBL/GenBank/DDBJ databases">
        <title>Genome sequence of Candidatus Liberibacter europaeus.</title>
        <authorList>
            <person name="Frampton R.A."/>
            <person name="Thompson S.M."/>
            <person name="David C."/>
            <person name="Addison S.M."/>
            <person name="Smith G.R."/>
        </authorList>
    </citation>
    <scope>NUCLEOTIDE SEQUENCE [LARGE SCALE GENOMIC DNA]</scope>
</reference>
<sequence>MMTPTAGAILASYVTLMFISAVLVGCFMAISAAKYECSHTEEDKHNARAFAKRISILIQIFVMNVHLYWLFSSVFAFGLLAEWSAIPFIIMCSFGSIGWWKFKNKEQSE</sequence>
<evidence type="ECO:0000256" key="1">
    <source>
        <dbReference type="SAM" id="Phobius"/>
    </source>
</evidence>
<gene>
    <name evidence="2" type="ORF">C4617_04785</name>
</gene>
<feature type="transmembrane region" description="Helical" evidence="1">
    <location>
        <begin position="6"/>
        <end position="33"/>
    </location>
</feature>
<feature type="transmembrane region" description="Helical" evidence="1">
    <location>
        <begin position="83"/>
        <end position="102"/>
    </location>
</feature>
<evidence type="ECO:0000313" key="3">
    <source>
        <dbReference type="Proteomes" id="UP000240811"/>
    </source>
</evidence>
<keyword evidence="1" id="KW-1133">Transmembrane helix</keyword>
<proteinExistence type="predicted"/>
<dbReference type="EMBL" id="PSQJ01000006">
    <property type="protein sequence ID" value="PTL86189.1"/>
    <property type="molecule type" value="Genomic_DNA"/>
</dbReference>
<protein>
    <submittedName>
        <fullName evidence="2">Uncharacterized protein</fullName>
    </submittedName>
</protein>
<dbReference type="AlphaFoldDB" id="A0A2T4VWP4"/>
<dbReference type="Proteomes" id="UP000240811">
    <property type="component" value="Unassembled WGS sequence"/>
</dbReference>
<comment type="caution">
    <text evidence="2">The sequence shown here is derived from an EMBL/GenBank/DDBJ whole genome shotgun (WGS) entry which is preliminary data.</text>
</comment>
<organism evidence="2 3">
    <name type="scientific">Candidatus Liberibacter europaeus</name>
    <dbReference type="NCBI Taxonomy" id="744859"/>
    <lineage>
        <taxon>Bacteria</taxon>
        <taxon>Pseudomonadati</taxon>
        <taxon>Pseudomonadota</taxon>
        <taxon>Alphaproteobacteria</taxon>
        <taxon>Hyphomicrobiales</taxon>
        <taxon>Rhizobiaceae</taxon>
        <taxon>Liberibacter</taxon>
    </lineage>
</organism>
<keyword evidence="1" id="KW-0812">Transmembrane</keyword>